<keyword evidence="3" id="KW-0378">Hydrolase</keyword>
<dbReference type="RefSeq" id="WP_168151808.1">
    <property type="nucleotide sequence ID" value="NZ_JAAWVT010000003.1"/>
</dbReference>
<evidence type="ECO:0000259" key="2">
    <source>
        <dbReference type="Pfam" id="PF13472"/>
    </source>
</evidence>
<dbReference type="GO" id="GO:0016787">
    <property type="term" value="F:hydrolase activity"/>
    <property type="evidence" value="ECO:0007669"/>
    <property type="project" value="UniProtKB-KW"/>
</dbReference>
<protein>
    <submittedName>
        <fullName evidence="3">SGNH/GDSL hydrolase family protein</fullName>
    </submittedName>
</protein>
<dbReference type="SUPFAM" id="SSF52266">
    <property type="entry name" value="SGNH hydrolase"/>
    <property type="match status" value="1"/>
</dbReference>
<name>A0ABX1G4J3_9MICC</name>
<feature type="compositionally biased region" description="Basic and acidic residues" evidence="1">
    <location>
        <begin position="1"/>
        <end position="10"/>
    </location>
</feature>
<gene>
    <name evidence="3" type="ORF">HED64_09450</name>
</gene>
<dbReference type="InterPro" id="IPR053140">
    <property type="entry name" value="GDSL_Rv0518-like"/>
</dbReference>
<feature type="domain" description="SGNH hydrolase-type esterase" evidence="2">
    <location>
        <begin position="29"/>
        <end position="203"/>
    </location>
</feature>
<organism evidence="3 4">
    <name type="scientific">Paeniglutamicibacter terrestris</name>
    <dbReference type="NCBI Taxonomy" id="2723403"/>
    <lineage>
        <taxon>Bacteria</taxon>
        <taxon>Bacillati</taxon>
        <taxon>Actinomycetota</taxon>
        <taxon>Actinomycetes</taxon>
        <taxon>Micrococcales</taxon>
        <taxon>Micrococcaceae</taxon>
        <taxon>Paeniglutamicibacter</taxon>
    </lineage>
</organism>
<dbReference type="PANTHER" id="PTHR43784">
    <property type="entry name" value="GDSL-LIKE LIPASE/ACYLHYDROLASE, PUTATIVE (AFU_ORTHOLOGUE AFUA_2G00820)-RELATED"/>
    <property type="match status" value="1"/>
</dbReference>
<evidence type="ECO:0000256" key="1">
    <source>
        <dbReference type="SAM" id="MobiDB-lite"/>
    </source>
</evidence>
<dbReference type="InterPro" id="IPR013830">
    <property type="entry name" value="SGNH_hydro"/>
</dbReference>
<evidence type="ECO:0000313" key="4">
    <source>
        <dbReference type="Proteomes" id="UP000746595"/>
    </source>
</evidence>
<evidence type="ECO:0000313" key="3">
    <source>
        <dbReference type="EMBL" id="NKG20929.1"/>
    </source>
</evidence>
<dbReference type="EMBL" id="JAAWVT010000003">
    <property type="protein sequence ID" value="NKG20929.1"/>
    <property type="molecule type" value="Genomic_DNA"/>
</dbReference>
<feature type="region of interest" description="Disordered" evidence="1">
    <location>
        <begin position="262"/>
        <end position="288"/>
    </location>
</feature>
<feature type="region of interest" description="Disordered" evidence="1">
    <location>
        <begin position="1"/>
        <end position="22"/>
    </location>
</feature>
<feature type="compositionally biased region" description="Pro residues" evidence="1">
    <location>
        <begin position="262"/>
        <end position="271"/>
    </location>
</feature>
<dbReference type="InterPro" id="IPR036514">
    <property type="entry name" value="SGNH_hydro_sf"/>
</dbReference>
<dbReference type="Gene3D" id="3.40.50.1110">
    <property type="entry name" value="SGNH hydrolase"/>
    <property type="match status" value="1"/>
</dbReference>
<proteinExistence type="predicted"/>
<accession>A0ABX1G4J3</accession>
<reference evidence="3 4" key="1">
    <citation type="submission" date="2020-04" db="EMBL/GenBank/DDBJ databases">
        <title>Paeniglutamicibacter sp. ANT13_2, a novel actinomycete isolated from sediment in Antarctica.</title>
        <authorList>
            <person name="Sakdapetsiri C."/>
            <person name="Pinyakong O."/>
        </authorList>
    </citation>
    <scope>NUCLEOTIDE SEQUENCE [LARGE SCALE GENOMIC DNA]</scope>
    <source>
        <strain evidence="3 4">ANT13_2</strain>
    </source>
</reference>
<dbReference type="CDD" id="cd01832">
    <property type="entry name" value="SGNH_hydrolase_like_1"/>
    <property type="match status" value="1"/>
</dbReference>
<dbReference type="PANTHER" id="PTHR43784:SF2">
    <property type="entry name" value="GDSL-LIKE LIPASE_ACYLHYDROLASE, PUTATIVE (AFU_ORTHOLOGUE AFUA_2G00820)-RELATED"/>
    <property type="match status" value="1"/>
</dbReference>
<keyword evidence="4" id="KW-1185">Reference proteome</keyword>
<dbReference type="Pfam" id="PF13472">
    <property type="entry name" value="Lipase_GDSL_2"/>
    <property type="match status" value="1"/>
</dbReference>
<comment type="caution">
    <text evidence="3">The sequence shown here is derived from an EMBL/GenBank/DDBJ whole genome shotgun (WGS) entry which is preliminary data.</text>
</comment>
<sequence length="288" mass="31516">MDVNHIEAQPRSDSSFRPPGQEPWHRYVALGDSFTEGYGDPEPSSPGGYRGWADRVAEELSLEHDGFSYANLAVRGSTVRQVIDRQLARAVDLGPDLVTFQAGGNDLIRPGADPDRLAAAIEPAIKTLASTGAAVVLFVGPNSGPQTVLGHVRPKIALFNENLRAIAVRQGAVVADLWALTDLTDSCMWDRDRLHLSPMGHQRVAAMVLDSLEVPHGLVPFHIRALPTRTWTRTKADDFTWVREYLVPWVLRKATRHPVLPVPAPKRPTPGPVEGCRSTLTVPRGSEV</sequence>
<dbReference type="Proteomes" id="UP000746595">
    <property type="component" value="Unassembled WGS sequence"/>
</dbReference>